<dbReference type="InterPro" id="IPR001387">
    <property type="entry name" value="Cro/C1-type_HTH"/>
</dbReference>
<keyword evidence="3" id="KW-1185">Reference proteome</keyword>
<name>A0A0F2TB59_STRR3</name>
<evidence type="ECO:0000259" key="1">
    <source>
        <dbReference type="PROSITE" id="PS50943"/>
    </source>
</evidence>
<proteinExistence type="predicted"/>
<dbReference type="AlphaFoldDB" id="A0A0F2TB59"/>
<dbReference type="PATRIC" id="fig|359131.3.peg.6334"/>
<evidence type="ECO:0000313" key="3">
    <source>
        <dbReference type="Proteomes" id="UP000033699"/>
    </source>
</evidence>
<dbReference type="SUPFAM" id="SSF47413">
    <property type="entry name" value="lambda repressor-like DNA-binding domains"/>
    <property type="match status" value="1"/>
</dbReference>
<feature type="domain" description="HTH cro/C1-type" evidence="1">
    <location>
        <begin position="20"/>
        <end position="88"/>
    </location>
</feature>
<dbReference type="PROSITE" id="PS50943">
    <property type="entry name" value="HTH_CROC1"/>
    <property type="match status" value="1"/>
</dbReference>
<organism evidence="2 3">
    <name type="scientific">Streptomyces rubellomurinus (strain ATCC 31215)</name>
    <dbReference type="NCBI Taxonomy" id="359131"/>
    <lineage>
        <taxon>Bacteria</taxon>
        <taxon>Bacillati</taxon>
        <taxon>Actinomycetota</taxon>
        <taxon>Actinomycetes</taxon>
        <taxon>Kitasatosporales</taxon>
        <taxon>Streptomycetaceae</taxon>
        <taxon>Streptomyces</taxon>
    </lineage>
</organism>
<gene>
    <name evidence="2" type="ORF">VM95_25740</name>
</gene>
<protein>
    <recommendedName>
        <fullName evidence="1">HTH cro/C1-type domain-containing protein</fullName>
    </recommendedName>
</protein>
<evidence type="ECO:0000313" key="2">
    <source>
        <dbReference type="EMBL" id="KJS59716.1"/>
    </source>
</evidence>
<dbReference type="GO" id="GO:0003677">
    <property type="term" value="F:DNA binding"/>
    <property type="evidence" value="ECO:0007669"/>
    <property type="project" value="InterPro"/>
</dbReference>
<dbReference type="CDD" id="cd00093">
    <property type="entry name" value="HTH_XRE"/>
    <property type="match status" value="1"/>
</dbReference>
<dbReference type="InterPro" id="IPR010982">
    <property type="entry name" value="Lambda_DNA-bd_dom_sf"/>
</dbReference>
<dbReference type="Gene3D" id="1.10.260.40">
    <property type="entry name" value="lambda repressor-like DNA-binding domains"/>
    <property type="match status" value="1"/>
</dbReference>
<dbReference type="Proteomes" id="UP000033699">
    <property type="component" value="Unassembled WGS sequence"/>
</dbReference>
<dbReference type="SMART" id="SM00530">
    <property type="entry name" value="HTH_XRE"/>
    <property type="match status" value="1"/>
</dbReference>
<dbReference type="OrthoDB" id="4255731at2"/>
<dbReference type="RefSeq" id="WP_045700756.1">
    <property type="nucleotide sequence ID" value="NZ_JZKH01000061.1"/>
</dbReference>
<sequence length="205" mass="21663">MSSDSAPPTLSVSDAVALRVKEARNRRGWTMKQLAAACHDAGATKLTAPVLANIETGRRDANGVRRRELSIDEVVALAVALDISPMHLLGLPEEAEPGTTVLLTPEVAVSDGELLMEWFCGQKALPQSDSRQFYSTAIQRRPAGDSQQALADFTSSVLQDRAAAMTAAFNSEMAATMAKINAAVRSGASPEELAALLNPDDSGSK</sequence>
<reference evidence="2 3" key="1">
    <citation type="submission" date="2015-02" db="EMBL/GenBank/DDBJ databases">
        <authorList>
            <person name="Ju K.-S."/>
            <person name="Doroghazi J.R."/>
            <person name="Metcalf W."/>
        </authorList>
    </citation>
    <scope>NUCLEOTIDE SEQUENCE [LARGE SCALE GENOMIC DNA]</scope>
    <source>
        <strain evidence="2 3">ATCC 31215</strain>
    </source>
</reference>
<comment type="caution">
    <text evidence="2">The sequence shown here is derived from an EMBL/GenBank/DDBJ whole genome shotgun (WGS) entry which is preliminary data.</text>
</comment>
<accession>A0A0F2TB59</accession>
<dbReference type="EMBL" id="JZKH01000061">
    <property type="protein sequence ID" value="KJS59716.1"/>
    <property type="molecule type" value="Genomic_DNA"/>
</dbReference>